<reference evidence="2 3" key="1">
    <citation type="submission" date="2020-03" db="EMBL/GenBank/DDBJ databases">
        <title>The Isolation and Genome Sequence of a Novel Cyanophage S-N03 from the Huanghai Sea, China.</title>
        <authorList>
            <person name="Jiang T."/>
        </authorList>
    </citation>
    <scope>NUCLEOTIDE SEQUENCE [LARGE SCALE GENOMIC DNA]</scope>
</reference>
<evidence type="ECO:0000313" key="2">
    <source>
        <dbReference type="EMBL" id="QIN96846.1"/>
    </source>
</evidence>
<dbReference type="Pfam" id="PF16243">
    <property type="entry name" value="Sm_like"/>
    <property type="match status" value="1"/>
</dbReference>
<dbReference type="RefSeq" id="YP_010669226.1">
    <property type="nucleotide sequence ID" value="NC_070959.1"/>
</dbReference>
<evidence type="ECO:0000259" key="1">
    <source>
        <dbReference type="Pfam" id="PF16243"/>
    </source>
</evidence>
<keyword evidence="3" id="KW-1185">Reference proteome</keyword>
<dbReference type="InterPro" id="IPR032600">
    <property type="entry name" value="Sm-like_dom"/>
</dbReference>
<sequence length="139" mass="16123">MNDDLFFATIKMVTGEEVLAEVMHTEENGARFLILHNPIVMEETFDNEGGQFKVGQTARKWLQYATDDMVIVHFDKVLTMSEMNKYGAEQYKKYSYLAKAKSPVKKEMLSLDHSGYLGSIDEKRQYLEDMYNNSFDIPE</sequence>
<dbReference type="Proteomes" id="UP000502617">
    <property type="component" value="Segment"/>
</dbReference>
<accession>A0A6G8R626</accession>
<protein>
    <recommendedName>
        <fullName evidence="1">Sm-like domain-containing protein</fullName>
    </recommendedName>
</protein>
<dbReference type="KEGG" id="vg:77945380"/>
<proteinExistence type="predicted"/>
<dbReference type="Gene3D" id="2.30.30.100">
    <property type="match status" value="1"/>
</dbReference>
<name>A0A6G8R626_9CAUD</name>
<dbReference type="GeneID" id="77945380"/>
<evidence type="ECO:0000313" key="3">
    <source>
        <dbReference type="Proteomes" id="UP000502617"/>
    </source>
</evidence>
<organism evidence="2 3">
    <name type="scientific">Synechococcus phage S-N03</name>
    <dbReference type="NCBI Taxonomy" id="2718943"/>
    <lineage>
        <taxon>Viruses</taxon>
        <taxon>Duplodnaviria</taxon>
        <taxon>Heunggongvirae</taxon>
        <taxon>Uroviricota</taxon>
        <taxon>Caudoviricetes</taxon>
        <taxon>Pantevenvirales</taxon>
        <taxon>Kyanoviridae</taxon>
        <taxon>Huanghaivirus</taxon>
        <taxon>Huanghaivirus snothree</taxon>
    </lineage>
</organism>
<feature type="domain" description="Sm-like" evidence="1">
    <location>
        <begin position="10"/>
        <end position="85"/>
    </location>
</feature>
<dbReference type="EMBL" id="MT162466">
    <property type="protein sequence ID" value="QIN96846.1"/>
    <property type="molecule type" value="Genomic_DNA"/>
</dbReference>